<keyword evidence="12" id="KW-0206">Cytoskeleton</keyword>
<evidence type="ECO:0000256" key="11">
    <source>
        <dbReference type="ARBA" id="ARBA00023203"/>
    </source>
</evidence>
<feature type="compositionally biased region" description="Basic and acidic residues" evidence="15">
    <location>
        <begin position="698"/>
        <end position="712"/>
    </location>
</feature>
<keyword evidence="7" id="KW-0254">Endocytosis</keyword>
<dbReference type="GO" id="GO:0006897">
    <property type="term" value="P:endocytosis"/>
    <property type="evidence" value="ECO:0007669"/>
    <property type="project" value="UniProtKB-KW"/>
</dbReference>
<keyword evidence="11" id="KW-0009">Actin-binding</keyword>
<gene>
    <name evidence="19" type="ORF">N7509_008449</name>
</gene>
<feature type="compositionally biased region" description="Polar residues" evidence="15">
    <location>
        <begin position="713"/>
        <end position="753"/>
    </location>
</feature>
<dbReference type="PROSITE" id="PS00018">
    <property type="entry name" value="EF_HAND_1"/>
    <property type="match status" value="1"/>
</dbReference>
<evidence type="ECO:0000256" key="6">
    <source>
        <dbReference type="ARBA" id="ARBA00017312"/>
    </source>
</evidence>
<evidence type="ECO:0000259" key="17">
    <source>
        <dbReference type="PROSITE" id="PS50031"/>
    </source>
</evidence>
<dbReference type="OrthoDB" id="524326at2759"/>
<evidence type="ECO:0000256" key="4">
    <source>
        <dbReference type="ARBA" id="ARBA00011159"/>
    </source>
</evidence>
<sequence>MADTGKPPTLLPVLDIWQWTWKLRRNSGGPAELRPPSPLSSPFRDPRLSQRHPNLNLTPEEKRVFYQLFQAADTTNLGVITGEIAVPFFEKTHLASGTLGEIWQLADKENRGLLTPSGFGIVLRLIGHAQAGRTPSDELALQPGPIPRFDGIHVDVNAAVPEPAQSPPPSAGGPPIRVPPLQPDDANKFLSLFEKSGVVNGLLPGEIAKQIFERARLPNETLGRIWGLSDTQQRGTLDATEFIIAMHLLTSFKSGVLRGIPQTLPPGLYDAAARRGSQRASFGARPEVPPVPTVPRQFTGPQRTTSPMSPATRTQFGTALSAQSTGDWLITAQEKSHFDQIFETVDTARAGVITGDQAVAFFMKARLPEEVLAQIWDLADIDADGQLSRDEFAVAMYLVKLQRGGKEPIPQVLPPALIPPSMRRQAPAPVPVAAPPPPAPVPRSAADDLFGLDSPPTQTQVPQSTGGSNIAFQTPSSPSRASPQTGSNTFKPFIPTSTFGQSLQPQQTGTSTGTPGQVRSPPPPSDDLLGDNDPEESNKLTQETTELANLSNQIGSLAKEMHNVQEKRTSAEQNLTQTSQQKRDFETRLAQARAMYEQEVTNFKALEERLRVSKAETTKLQQDYALIESGRQDLHNQYTQVSTALAADQQENSSLKEKIRQVNAEVTQLKPALEKARSDARQQKGLVAINKKQLATVEGERDKMQSEIDTLSKESPQYTEEPTPVSNTEVTSPAASTASQNTNPFFRRTTTGSESDRGPSPDNSNDHHKMFDSLFGQTSTAPSAAGPPPTSFRSESPLATAKSPVVSNVPTPSVSPGPYSLPGAFPGNEPPPPSQSRQMTPNFLPFNENQSVTSSTMVSPPGSRFGGPDESGLATPSQLTVSDTGAPSVADSSDYSRAAGSTAAGTPARSPFDEIPEPSMAAAVTSAPATEQHASAISPNVTGKEESSKDLSFDELFGSKAHKRSESQKGNDFDEAFASMKTPGDENANGAATAHSEFPPIEELHHDEEEDESSDEEGPLGFDDNFTPVSPKGTKEGKPADSIDAAQLAAFPTPGSTQSAAQPPAPDAQQSPPTYETSTANEEGSHVPEYKGLLPERADPTLPPNAPHSVESGTGAPVISNEPQHDPQDAAAAAPTTGGAKTGGPDFEAAFAGLNLAPAKEAEDDDDDDEPSGHDTKNASDFDFSFDSPAQKHGASSSTDAGQGGSSEFFSFDNNAQASAAQAATSPNGGDAKAGNHDWDALFAPLDNAKPATEEVANGSDPKSPGWALNNDSGEDDQILQRLTGMGFPREASLGALEKFDYNLDKAADYLTSKT</sequence>
<evidence type="ECO:0000256" key="5">
    <source>
        <dbReference type="ARBA" id="ARBA00013889"/>
    </source>
</evidence>
<dbReference type="SMART" id="SM00027">
    <property type="entry name" value="EH"/>
    <property type="match status" value="3"/>
</dbReference>
<protein>
    <recommendedName>
        <fullName evidence="6">Actin cytoskeleton-regulatory complex protein END3</fullName>
    </recommendedName>
    <alternativeName>
        <fullName evidence="5">Actin cytoskeleton-regulatory complex protein end3</fullName>
    </alternativeName>
    <alternativeName>
        <fullName evidence="14">Cytoskeletal adapter protein sagA</fullName>
    </alternativeName>
</protein>
<dbReference type="SMART" id="SM00054">
    <property type="entry name" value="EFh"/>
    <property type="match status" value="4"/>
</dbReference>
<dbReference type="GO" id="GO:0010008">
    <property type="term" value="C:endosome membrane"/>
    <property type="evidence" value="ECO:0007669"/>
    <property type="project" value="UniProtKB-SubCell"/>
</dbReference>
<keyword evidence="8" id="KW-0967">Endosome</keyword>
<evidence type="ECO:0000313" key="19">
    <source>
        <dbReference type="EMBL" id="KAJ5385908.1"/>
    </source>
</evidence>
<dbReference type="InterPro" id="IPR009060">
    <property type="entry name" value="UBA-like_sf"/>
</dbReference>
<feature type="compositionally biased region" description="Acidic residues" evidence="15">
    <location>
        <begin position="1008"/>
        <end position="1018"/>
    </location>
</feature>
<dbReference type="CDD" id="cd14270">
    <property type="entry name" value="UBA"/>
    <property type="match status" value="1"/>
</dbReference>
<dbReference type="InterPro" id="IPR011992">
    <property type="entry name" value="EF-hand-dom_pair"/>
</dbReference>
<comment type="function">
    <text evidence="13">Component of the PAN1 actin cytoskeleton-regulatory complex required for the internalization of endosomes during actin-coupled endocytosis. The complex links the site of endocytosis to the cell membrane-associated actin cytoskeleton. Mediates uptake of external molecules and vacuolar degradation of plasma membrane proteins. Plays a role in the proper organization of the cell membrane-associated actin cytoskeleton and promotes its destabilization.</text>
</comment>
<dbReference type="SMART" id="SM00165">
    <property type="entry name" value="UBA"/>
    <property type="match status" value="1"/>
</dbReference>
<feature type="compositionally biased region" description="Low complexity" evidence="15">
    <location>
        <begin position="500"/>
        <end position="517"/>
    </location>
</feature>
<evidence type="ECO:0000256" key="9">
    <source>
        <dbReference type="ARBA" id="ARBA00022837"/>
    </source>
</evidence>
<feature type="region of interest" description="Disordered" evidence="15">
    <location>
        <begin position="409"/>
        <end position="541"/>
    </location>
</feature>
<feature type="region of interest" description="Disordered" evidence="15">
    <location>
        <begin position="28"/>
        <end position="54"/>
    </location>
</feature>
<feature type="compositionally biased region" description="Polar residues" evidence="15">
    <location>
        <begin position="874"/>
        <end position="895"/>
    </location>
</feature>
<dbReference type="InterPro" id="IPR015940">
    <property type="entry name" value="UBA"/>
</dbReference>
<evidence type="ECO:0000259" key="18">
    <source>
        <dbReference type="PROSITE" id="PS50222"/>
    </source>
</evidence>
<dbReference type="GO" id="GO:0005509">
    <property type="term" value="F:calcium ion binding"/>
    <property type="evidence" value="ECO:0007669"/>
    <property type="project" value="InterPro"/>
</dbReference>
<feature type="compositionally biased region" description="Low complexity" evidence="15">
    <location>
        <begin position="1129"/>
        <end position="1146"/>
    </location>
</feature>
<dbReference type="SUPFAM" id="SSF46934">
    <property type="entry name" value="UBA-like"/>
    <property type="match status" value="1"/>
</dbReference>
<feature type="domain" description="EH" evidence="17">
    <location>
        <begin position="61"/>
        <end position="147"/>
    </location>
</feature>
<dbReference type="InterPro" id="IPR002048">
    <property type="entry name" value="EF_hand_dom"/>
</dbReference>
<evidence type="ECO:0000256" key="13">
    <source>
        <dbReference type="ARBA" id="ARBA00025194"/>
    </source>
</evidence>
<dbReference type="SUPFAM" id="SSF47473">
    <property type="entry name" value="EF-hand"/>
    <property type="match status" value="3"/>
</dbReference>
<proteinExistence type="predicted"/>
<keyword evidence="20" id="KW-1185">Reference proteome</keyword>
<dbReference type="PANTHER" id="PTHR11216:SF170">
    <property type="entry name" value="DYNAMIN ASSOCIATED PROTEIN 160, ISOFORM D"/>
    <property type="match status" value="1"/>
</dbReference>
<dbReference type="PROSITE" id="PS50030">
    <property type="entry name" value="UBA"/>
    <property type="match status" value="1"/>
</dbReference>
<comment type="subcellular location">
    <subcellularLocation>
        <location evidence="3">Cell membrane</location>
        <topology evidence="3">Peripheral membrane protein</topology>
        <orientation evidence="3">Cytoplasmic side</orientation>
    </subcellularLocation>
    <subcellularLocation>
        <location evidence="2">Cytoplasm</location>
        <location evidence="2">Cytoskeleton</location>
        <location evidence="2">Actin patch</location>
    </subcellularLocation>
    <subcellularLocation>
        <location evidence="1">Endosome membrane</location>
        <topology evidence="1">Peripheral membrane protein</topology>
        <orientation evidence="1">Cytoplasmic side</orientation>
    </subcellularLocation>
</comment>
<keyword evidence="12" id="KW-0963">Cytoplasm</keyword>
<feature type="domain" description="EH" evidence="17">
    <location>
        <begin position="185"/>
        <end position="275"/>
    </location>
</feature>
<evidence type="ECO:0000256" key="3">
    <source>
        <dbReference type="ARBA" id="ARBA00004413"/>
    </source>
</evidence>
<dbReference type="PROSITE" id="PS50031">
    <property type="entry name" value="EH"/>
    <property type="match status" value="3"/>
</dbReference>
<keyword evidence="10" id="KW-0175">Coiled coil</keyword>
<dbReference type="GO" id="GO:0003779">
    <property type="term" value="F:actin binding"/>
    <property type="evidence" value="ECO:0007669"/>
    <property type="project" value="UniProtKB-KW"/>
</dbReference>
<feature type="compositionally biased region" description="Basic and acidic residues" evidence="15">
    <location>
        <begin position="1171"/>
        <end position="1180"/>
    </location>
</feature>
<feature type="compositionally biased region" description="Polar residues" evidence="15">
    <location>
        <begin position="1194"/>
        <end position="1215"/>
    </location>
</feature>
<dbReference type="Pfam" id="PF12763">
    <property type="entry name" value="EH"/>
    <property type="match status" value="3"/>
</dbReference>
<organism evidence="19 20">
    <name type="scientific">Penicillium cosmopolitanum</name>
    <dbReference type="NCBI Taxonomy" id="1131564"/>
    <lineage>
        <taxon>Eukaryota</taxon>
        <taxon>Fungi</taxon>
        <taxon>Dikarya</taxon>
        <taxon>Ascomycota</taxon>
        <taxon>Pezizomycotina</taxon>
        <taxon>Eurotiomycetes</taxon>
        <taxon>Eurotiomycetidae</taxon>
        <taxon>Eurotiales</taxon>
        <taxon>Aspergillaceae</taxon>
        <taxon>Penicillium</taxon>
    </lineage>
</organism>
<dbReference type="InterPro" id="IPR018247">
    <property type="entry name" value="EF_Hand_1_Ca_BS"/>
</dbReference>
<feature type="compositionally biased region" description="Pro residues" evidence="15">
    <location>
        <begin position="428"/>
        <end position="441"/>
    </location>
</feature>
<feature type="compositionally biased region" description="Polar residues" evidence="15">
    <location>
        <begin position="455"/>
        <end position="499"/>
    </location>
</feature>
<dbReference type="CDD" id="cd00052">
    <property type="entry name" value="EH"/>
    <property type="match status" value="3"/>
</dbReference>
<feature type="compositionally biased region" description="Basic and acidic residues" evidence="15">
    <location>
        <begin position="1083"/>
        <end position="1099"/>
    </location>
</feature>
<feature type="compositionally biased region" description="Low complexity" evidence="15">
    <location>
        <begin position="1058"/>
        <end position="1073"/>
    </location>
</feature>
<feature type="compositionally biased region" description="Low complexity" evidence="15">
    <location>
        <begin position="803"/>
        <end position="827"/>
    </location>
</feature>
<feature type="compositionally biased region" description="Polar residues" evidence="15">
    <location>
        <begin position="299"/>
        <end position="312"/>
    </location>
</feature>
<dbReference type="PANTHER" id="PTHR11216">
    <property type="entry name" value="EH DOMAIN"/>
    <property type="match status" value="1"/>
</dbReference>
<evidence type="ECO:0000256" key="12">
    <source>
        <dbReference type="ARBA" id="ARBA00023212"/>
    </source>
</evidence>
<dbReference type="Proteomes" id="UP001147747">
    <property type="component" value="Unassembled WGS sequence"/>
</dbReference>
<keyword evidence="9" id="KW-0106">Calcium</keyword>
<feature type="domain" description="EF-hand" evidence="18">
    <location>
        <begin position="367"/>
        <end position="402"/>
    </location>
</feature>
<feature type="domain" description="EH" evidence="17">
    <location>
        <begin position="334"/>
        <end position="424"/>
    </location>
</feature>
<evidence type="ECO:0000256" key="14">
    <source>
        <dbReference type="ARBA" id="ARBA00032224"/>
    </source>
</evidence>
<dbReference type="GO" id="GO:0016197">
    <property type="term" value="P:endosomal transport"/>
    <property type="evidence" value="ECO:0007669"/>
    <property type="project" value="TreeGrafter"/>
</dbReference>
<accession>A0A9X0B2P6</accession>
<dbReference type="GO" id="GO:0030479">
    <property type="term" value="C:actin cortical patch"/>
    <property type="evidence" value="ECO:0007669"/>
    <property type="project" value="UniProtKB-SubCell"/>
</dbReference>
<evidence type="ECO:0000313" key="20">
    <source>
        <dbReference type="Proteomes" id="UP001147747"/>
    </source>
</evidence>
<feature type="region of interest" description="Disordered" evidence="15">
    <location>
        <begin position="696"/>
        <end position="1274"/>
    </location>
</feature>
<dbReference type="EMBL" id="JAPZBU010000009">
    <property type="protein sequence ID" value="KAJ5385908.1"/>
    <property type="molecule type" value="Genomic_DNA"/>
</dbReference>
<evidence type="ECO:0000256" key="7">
    <source>
        <dbReference type="ARBA" id="ARBA00022583"/>
    </source>
</evidence>
<feature type="compositionally biased region" description="Polar residues" evidence="15">
    <location>
        <begin position="927"/>
        <end position="941"/>
    </location>
</feature>
<dbReference type="Gene3D" id="1.10.8.10">
    <property type="entry name" value="DNA helicase RuvA subunit, C-terminal domain"/>
    <property type="match status" value="1"/>
</dbReference>
<evidence type="ECO:0000259" key="16">
    <source>
        <dbReference type="PROSITE" id="PS50030"/>
    </source>
</evidence>
<comment type="subunit">
    <text evidence="4">Component of the PAN1 actin cytoskeleton-regulatory complex.</text>
</comment>
<dbReference type="GO" id="GO:0005886">
    <property type="term" value="C:plasma membrane"/>
    <property type="evidence" value="ECO:0007669"/>
    <property type="project" value="UniProtKB-SubCell"/>
</dbReference>
<feature type="region of interest" description="Disordered" evidence="15">
    <location>
        <begin position="280"/>
        <end position="312"/>
    </location>
</feature>
<name>A0A9X0B2P6_9EURO</name>
<feature type="compositionally biased region" description="Basic and acidic residues" evidence="15">
    <location>
        <begin position="943"/>
        <end position="952"/>
    </location>
</feature>
<dbReference type="PROSITE" id="PS50222">
    <property type="entry name" value="EF_HAND_2"/>
    <property type="match status" value="1"/>
</dbReference>
<reference evidence="19" key="1">
    <citation type="submission" date="2022-12" db="EMBL/GenBank/DDBJ databases">
        <authorList>
            <person name="Petersen C."/>
        </authorList>
    </citation>
    <scope>NUCLEOTIDE SEQUENCE</scope>
    <source>
        <strain evidence="19">IBT 29677</strain>
    </source>
</reference>
<evidence type="ECO:0000256" key="1">
    <source>
        <dbReference type="ARBA" id="ARBA00004125"/>
    </source>
</evidence>
<dbReference type="Pfam" id="PF00627">
    <property type="entry name" value="UBA"/>
    <property type="match status" value="1"/>
</dbReference>
<evidence type="ECO:0000256" key="10">
    <source>
        <dbReference type="ARBA" id="ARBA00023054"/>
    </source>
</evidence>
<feature type="compositionally biased region" description="Polar residues" evidence="15">
    <location>
        <begin position="835"/>
        <end position="858"/>
    </location>
</feature>
<reference evidence="19" key="2">
    <citation type="journal article" date="2023" name="IMA Fungus">
        <title>Comparative genomic study of the Penicillium genus elucidates a diverse pangenome and 15 lateral gene transfer events.</title>
        <authorList>
            <person name="Petersen C."/>
            <person name="Sorensen T."/>
            <person name="Nielsen M.R."/>
            <person name="Sondergaard T.E."/>
            <person name="Sorensen J.L."/>
            <person name="Fitzpatrick D.A."/>
            <person name="Frisvad J.C."/>
            <person name="Nielsen K.L."/>
        </authorList>
    </citation>
    <scope>NUCLEOTIDE SEQUENCE</scope>
    <source>
        <strain evidence="19">IBT 29677</strain>
    </source>
</reference>
<evidence type="ECO:0000256" key="2">
    <source>
        <dbReference type="ARBA" id="ARBA00004134"/>
    </source>
</evidence>
<dbReference type="InterPro" id="IPR000261">
    <property type="entry name" value="EH_dom"/>
</dbReference>
<feature type="domain" description="UBA" evidence="16">
    <location>
        <begin position="1274"/>
        <end position="1314"/>
    </location>
</feature>
<evidence type="ECO:0000256" key="15">
    <source>
        <dbReference type="SAM" id="MobiDB-lite"/>
    </source>
</evidence>
<comment type="caution">
    <text evidence="19">The sequence shown here is derived from an EMBL/GenBank/DDBJ whole genome shotgun (WGS) entry which is preliminary data.</text>
</comment>
<evidence type="ECO:0000256" key="8">
    <source>
        <dbReference type="ARBA" id="ARBA00022753"/>
    </source>
</evidence>
<dbReference type="Gene3D" id="1.10.238.10">
    <property type="entry name" value="EF-hand"/>
    <property type="match status" value="3"/>
</dbReference>
<feature type="compositionally biased region" description="Basic and acidic residues" evidence="15">
    <location>
        <begin position="754"/>
        <end position="771"/>
    </location>
</feature>
<dbReference type="RefSeq" id="XP_056483706.1">
    <property type="nucleotide sequence ID" value="XM_056633086.1"/>
</dbReference>
<dbReference type="GeneID" id="81372066"/>